<comment type="similarity">
    <text evidence="1 3">Belongs to the bacterial flagellin family.</text>
</comment>
<keyword evidence="7" id="KW-1185">Reference proteome</keyword>
<sequence>MSSILTNPSSLLALQMLRSTQMSLGDAQREISTGLKVSAASDNASTWAIATTMGSDQGVTSVLHDSLGESVSILAVASGAVTSAISVMDSIKDAVVQAQTPGADLDKIGSYLTQLGQQLSSIVASASLMGLNLLDGSTAAAGKVSFITSYKNNGGAAPSQTGTIDLSTTALVSAGAGLLESAQAIGAVTATDFTNLNATNIGSAVVADTLSNADLVIAKLADYASQIGAVQSRVSLQITFVQSLHDALKTGISSLVDADMNEVSTRLQALQTRQQLGVQSVSIANQNSQLIMKLFQ</sequence>
<proteinExistence type="inferred from homology"/>
<keyword evidence="6" id="KW-0282">Flagellum</keyword>
<dbReference type="PANTHER" id="PTHR42792">
    <property type="entry name" value="FLAGELLIN"/>
    <property type="match status" value="1"/>
</dbReference>
<protein>
    <recommendedName>
        <fullName evidence="3">Flagellin</fullName>
    </recommendedName>
</protein>
<keyword evidence="6" id="KW-0969">Cilium</keyword>
<keyword evidence="2 3" id="KW-0975">Bacterial flagellum</keyword>
<dbReference type="InterPro" id="IPR046358">
    <property type="entry name" value="Flagellin_C"/>
</dbReference>
<dbReference type="Gene3D" id="1.20.1330.10">
    <property type="entry name" value="f41 fragment of flagellin, N-terminal domain"/>
    <property type="match status" value="1"/>
</dbReference>
<dbReference type="PANTHER" id="PTHR42792:SF2">
    <property type="entry name" value="FLAGELLIN"/>
    <property type="match status" value="1"/>
</dbReference>
<evidence type="ECO:0000256" key="2">
    <source>
        <dbReference type="ARBA" id="ARBA00023143"/>
    </source>
</evidence>
<feature type="domain" description="Flagellin N-terminal" evidence="4">
    <location>
        <begin position="4"/>
        <end position="137"/>
    </location>
</feature>
<name>A0ABN6VB95_9HYPH</name>
<evidence type="ECO:0000256" key="3">
    <source>
        <dbReference type="RuleBase" id="RU362073"/>
    </source>
</evidence>
<dbReference type="RefSeq" id="WP_281930286.1">
    <property type="nucleotide sequence ID" value="NZ_AP027142.1"/>
</dbReference>
<reference evidence="6 7" key="1">
    <citation type="journal article" date="2023" name="Int. J. Syst. Evol. Microbiol.">
        <title>Methylocystis iwaonis sp. nov., a type II methane-oxidizing bacterium from surface soil of a rice paddy field in Japan, and emended description of the genus Methylocystis (ex Whittenbury et al. 1970) Bowman et al. 1993.</title>
        <authorList>
            <person name="Kaise H."/>
            <person name="Sawadogo J.B."/>
            <person name="Alam M.S."/>
            <person name="Ueno C."/>
            <person name="Dianou D."/>
            <person name="Shinjo R."/>
            <person name="Asakawa S."/>
        </authorList>
    </citation>
    <scope>NUCLEOTIDE SEQUENCE [LARGE SCALE GENOMIC DNA]</scope>
    <source>
        <strain evidence="6 7">SS37A-Re</strain>
    </source>
</reference>
<evidence type="ECO:0000313" key="7">
    <source>
        <dbReference type="Proteomes" id="UP001317629"/>
    </source>
</evidence>
<evidence type="ECO:0000259" key="5">
    <source>
        <dbReference type="Pfam" id="PF00700"/>
    </source>
</evidence>
<dbReference type="InterPro" id="IPR001029">
    <property type="entry name" value="Flagellin_N"/>
</dbReference>
<dbReference type="Proteomes" id="UP001317629">
    <property type="component" value="Chromosome"/>
</dbReference>
<dbReference type="Pfam" id="PF00669">
    <property type="entry name" value="Flagellin_N"/>
    <property type="match status" value="1"/>
</dbReference>
<comment type="subcellular location">
    <subcellularLocation>
        <location evidence="3">Secreted</location>
    </subcellularLocation>
    <subcellularLocation>
        <location evidence="3">Bacterial flagellum</location>
    </subcellularLocation>
</comment>
<dbReference type="InterPro" id="IPR001492">
    <property type="entry name" value="Flagellin"/>
</dbReference>
<feature type="domain" description="Flagellin C-terminal" evidence="5">
    <location>
        <begin position="212"/>
        <end position="295"/>
    </location>
</feature>
<dbReference type="SUPFAM" id="SSF64518">
    <property type="entry name" value="Phase 1 flagellin"/>
    <property type="match status" value="1"/>
</dbReference>
<gene>
    <name evidence="6" type="ORF">SS37A_05200</name>
</gene>
<dbReference type="EMBL" id="AP027142">
    <property type="protein sequence ID" value="BDV32991.1"/>
    <property type="molecule type" value="Genomic_DNA"/>
</dbReference>
<accession>A0ABN6VB95</accession>
<keyword evidence="6" id="KW-0966">Cell projection</keyword>
<evidence type="ECO:0000313" key="6">
    <source>
        <dbReference type="EMBL" id="BDV32991.1"/>
    </source>
</evidence>
<evidence type="ECO:0000259" key="4">
    <source>
        <dbReference type="Pfam" id="PF00669"/>
    </source>
</evidence>
<keyword evidence="3" id="KW-0964">Secreted</keyword>
<dbReference type="Pfam" id="PF00700">
    <property type="entry name" value="Flagellin_C"/>
    <property type="match status" value="1"/>
</dbReference>
<evidence type="ECO:0000256" key="1">
    <source>
        <dbReference type="ARBA" id="ARBA00005709"/>
    </source>
</evidence>
<organism evidence="6 7">
    <name type="scientific">Methylocystis iwaonis</name>
    <dbReference type="NCBI Taxonomy" id="2885079"/>
    <lineage>
        <taxon>Bacteria</taxon>
        <taxon>Pseudomonadati</taxon>
        <taxon>Pseudomonadota</taxon>
        <taxon>Alphaproteobacteria</taxon>
        <taxon>Hyphomicrobiales</taxon>
        <taxon>Methylocystaceae</taxon>
        <taxon>Methylocystis</taxon>
    </lineage>
</organism>
<comment type="function">
    <text evidence="3">Flagellin is the subunit protein which polymerizes to form the filaments of bacterial flagella.</text>
</comment>